<evidence type="ECO:0000313" key="1">
    <source>
        <dbReference type="EMBL" id="KAF2280297.1"/>
    </source>
</evidence>
<accession>A0A6A6JV82</accession>
<reference evidence="1" key="1">
    <citation type="journal article" date="2020" name="Stud. Mycol.">
        <title>101 Dothideomycetes genomes: a test case for predicting lifestyles and emergence of pathogens.</title>
        <authorList>
            <person name="Haridas S."/>
            <person name="Albert R."/>
            <person name="Binder M."/>
            <person name="Bloem J."/>
            <person name="Labutti K."/>
            <person name="Salamov A."/>
            <person name="Andreopoulos B."/>
            <person name="Baker S."/>
            <person name="Barry K."/>
            <person name="Bills G."/>
            <person name="Bluhm B."/>
            <person name="Cannon C."/>
            <person name="Castanera R."/>
            <person name="Culley D."/>
            <person name="Daum C."/>
            <person name="Ezra D."/>
            <person name="Gonzalez J."/>
            <person name="Henrissat B."/>
            <person name="Kuo A."/>
            <person name="Liang C."/>
            <person name="Lipzen A."/>
            <person name="Lutzoni F."/>
            <person name="Magnuson J."/>
            <person name="Mondo S."/>
            <person name="Nolan M."/>
            <person name="Ohm R."/>
            <person name="Pangilinan J."/>
            <person name="Park H.-J."/>
            <person name="Ramirez L."/>
            <person name="Alfaro M."/>
            <person name="Sun H."/>
            <person name="Tritt A."/>
            <person name="Yoshinaga Y."/>
            <person name="Zwiers L.-H."/>
            <person name="Turgeon B."/>
            <person name="Goodwin S."/>
            <person name="Spatafora J."/>
            <person name="Crous P."/>
            <person name="Grigoriev I."/>
        </authorList>
    </citation>
    <scope>NUCLEOTIDE SEQUENCE</scope>
    <source>
        <strain evidence="1">CBS 379.55</strain>
    </source>
</reference>
<dbReference type="EMBL" id="ML986485">
    <property type="protein sequence ID" value="KAF2280297.1"/>
    <property type="molecule type" value="Genomic_DNA"/>
</dbReference>
<dbReference type="GeneID" id="54554584"/>
<sequence>MAPPTVLRLDVRAPADVTLARILLCVQFDIKSDKSLYQQYALCKVRSKIEAEKFCKRTDGNAGVGPVGNLSVQLNCSVIHGHMARRGAVLYTVPWNQLVVLLDALKRFVFPSTPVFGLWALSTWHCVQASRERHANHLEELGNTMESESASILAAEDSMAKCRSRHYLNFPVHRTPIVGVKETKANAIGKFSKRRETLLPSFARTSKTGLRHLFAAD</sequence>
<gene>
    <name evidence="1" type="ORF">EI97DRAFT_464281</name>
</gene>
<dbReference type="Proteomes" id="UP000800097">
    <property type="component" value="Unassembled WGS sequence"/>
</dbReference>
<proteinExistence type="predicted"/>
<keyword evidence="2" id="KW-1185">Reference proteome</keyword>
<dbReference type="AlphaFoldDB" id="A0A6A6JV82"/>
<dbReference type="RefSeq" id="XP_033657835.1">
    <property type="nucleotide sequence ID" value="XM_033801409.1"/>
</dbReference>
<protein>
    <submittedName>
        <fullName evidence="1">Uncharacterized protein</fullName>
    </submittedName>
</protein>
<evidence type="ECO:0000313" key="2">
    <source>
        <dbReference type="Proteomes" id="UP000800097"/>
    </source>
</evidence>
<organism evidence="1 2">
    <name type="scientific">Westerdykella ornata</name>
    <dbReference type="NCBI Taxonomy" id="318751"/>
    <lineage>
        <taxon>Eukaryota</taxon>
        <taxon>Fungi</taxon>
        <taxon>Dikarya</taxon>
        <taxon>Ascomycota</taxon>
        <taxon>Pezizomycotina</taxon>
        <taxon>Dothideomycetes</taxon>
        <taxon>Pleosporomycetidae</taxon>
        <taxon>Pleosporales</taxon>
        <taxon>Sporormiaceae</taxon>
        <taxon>Westerdykella</taxon>
    </lineage>
</organism>
<name>A0A6A6JV82_WESOR</name>